<accession>A0ABR2L9V6</accession>
<dbReference type="Proteomes" id="UP001470230">
    <property type="component" value="Unassembled WGS sequence"/>
</dbReference>
<sequence length="443" mass="51841">MLYNEYKSKSVHHDNEDFINNPNDEITLQTQNDVLLSPKFSNKIFDEIDFFQVDSLNFLITTISYSIESNSKNPLFSDDFNFFQFLDYIFNTLLSFDGEKVFFSSKLLLTLSYVADETLSYLSNKMSEMIAIFTNFYQNRYILILFQNIFIKSPSSVGDAINLGLLNILDTIKKSTTQIKDLEIIASIIHFVALNLNDLNQEQSDLCFNFAHDFLLINNRKIFYSALSIVLHFQEKFEFLPNVIFNEESCFILLNQLSQHHNILPIIGVLSHFHDIQFINFLISNNFQSIIQDIVQKENETINITVLTYLLNQIKANNELGVQFSFIVCILGNSIDIIRYHLKIAFFKFFIVCLKTNFDFVYNQDFFEYIFCLIFDLLEEIPQSDLGEIIFILNCLINDKKQIFDFIVSHNDCYQAVYNLCMHEDILIEKNAQNIISIIKERD</sequence>
<keyword evidence="2" id="KW-1185">Reference proteome</keyword>
<dbReference type="EMBL" id="JAPFFF010000001">
    <property type="protein sequence ID" value="KAK8899552.1"/>
    <property type="molecule type" value="Genomic_DNA"/>
</dbReference>
<comment type="caution">
    <text evidence="1">The sequence shown here is derived from an EMBL/GenBank/DDBJ whole genome shotgun (WGS) entry which is preliminary data.</text>
</comment>
<protein>
    <submittedName>
        <fullName evidence="1">Uncharacterized protein</fullName>
    </submittedName>
</protein>
<evidence type="ECO:0000313" key="1">
    <source>
        <dbReference type="EMBL" id="KAK8899552.1"/>
    </source>
</evidence>
<name>A0ABR2L9V6_9EUKA</name>
<evidence type="ECO:0000313" key="2">
    <source>
        <dbReference type="Proteomes" id="UP001470230"/>
    </source>
</evidence>
<gene>
    <name evidence="1" type="ORF">M9Y10_001868</name>
</gene>
<reference evidence="1 2" key="1">
    <citation type="submission" date="2024-04" db="EMBL/GenBank/DDBJ databases">
        <title>Tritrichomonas musculus Genome.</title>
        <authorList>
            <person name="Alves-Ferreira E."/>
            <person name="Grigg M."/>
            <person name="Lorenzi H."/>
            <person name="Galac M."/>
        </authorList>
    </citation>
    <scope>NUCLEOTIDE SEQUENCE [LARGE SCALE GENOMIC DNA]</scope>
    <source>
        <strain evidence="1 2">EAF2021</strain>
    </source>
</reference>
<organism evidence="1 2">
    <name type="scientific">Tritrichomonas musculus</name>
    <dbReference type="NCBI Taxonomy" id="1915356"/>
    <lineage>
        <taxon>Eukaryota</taxon>
        <taxon>Metamonada</taxon>
        <taxon>Parabasalia</taxon>
        <taxon>Tritrichomonadida</taxon>
        <taxon>Tritrichomonadidae</taxon>
        <taxon>Tritrichomonas</taxon>
    </lineage>
</organism>
<proteinExistence type="predicted"/>